<dbReference type="EMBL" id="KP795697">
    <property type="protein sequence ID" value="AKN40498.1"/>
    <property type="molecule type" value="Genomic_DNA"/>
</dbReference>
<dbReference type="AlphaFoldDB" id="A0A0H3ZVV2"/>
<name>A0A0H3ZVV2_9VIBR</name>
<proteinExistence type="predicted"/>
<protein>
    <submittedName>
        <fullName evidence="1">Mobile element protein</fullName>
    </submittedName>
</protein>
<accession>A0A0H3ZVV2</accession>
<sequence length="106" mass="11960">MADSDAGIGGWKKRRLHCNDADTDLCLVTKVSPLPTGLPLRENLKNFIQGEMQMMISKEISASPDSAQWQSIDWKSVESHVLKLQMRIERQLEKVSTAKRKPCSGY</sequence>
<reference evidence="1" key="1">
    <citation type="journal article" date="2015" name="MBio">
        <title>Eco-Evolutionary Dynamics of Episomes among Ecologically Cohesive Bacterial Populations.</title>
        <authorList>
            <person name="Xue H."/>
            <person name="Cordero O.X."/>
            <person name="Camas F.M."/>
            <person name="Trimble W."/>
            <person name="Meyer F."/>
            <person name="Guglielmini J."/>
            <person name="Rocha E.P."/>
            <person name="Polz M.F."/>
        </authorList>
    </citation>
    <scope>NUCLEOTIDE SEQUENCE</scope>
    <source>
        <strain evidence="1">FF_59</strain>
    </source>
</reference>
<evidence type="ECO:0000313" key="1">
    <source>
        <dbReference type="EMBL" id="AKN40498.1"/>
    </source>
</evidence>
<organism evidence="1">
    <name type="scientific">Vibrio tasmaniensis</name>
    <dbReference type="NCBI Taxonomy" id="212663"/>
    <lineage>
        <taxon>Bacteria</taxon>
        <taxon>Pseudomonadati</taxon>
        <taxon>Pseudomonadota</taxon>
        <taxon>Gammaproteobacteria</taxon>
        <taxon>Vibrionales</taxon>
        <taxon>Vibrionaceae</taxon>
        <taxon>Vibrio</taxon>
    </lineage>
</organism>